<dbReference type="GO" id="GO:0016887">
    <property type="term" value="F:ATP hydrolysis activity"/>
    <property type="evidence" value="ECO:0007669"/>
    <property type="project" value="TreeGrafter"/>
</dbReference>
<dbReference type="GO" id="GO:0005829">
    <property type="term" value="C:cytosol"/>
    <property type="evidence" value="ECO:0007669"/>
    <property type="project" value="TreeGrafter"/>
</dbReference>
<comment type="caution">
    <text evidence="2">The sequence shown here is derived from an EMBL/GenBank/DDBJ whole genome shotgun (WGS) entry which is preliminary data.</text>
</comment>
<evidence type="ECO:0008006" key="4">
    <source>
        <dbReference type="Google" id="ProtNLM"/>
    </source>
</evidence>
<protein>
    <recommendedName>
        <fullName evidence="4">AAA domain-containing protein</fullName>
    </recommendedName>
</protein>
<reference evidence="2 3" key="1">
    <citation type="submission" date="2012-08" db="EMBL/GenBank/DDBJ databases">
        <title>Whole genome shotgun sequence of Kineosphaera limosa NBRC 100340.</title>
        <authorList>
            <person name="Yoshida I."/>
            <person name="Isaki S."/>
            <person name="Hosoyama A."/>
            <person name="Tsuchikane K."/>
            <person name="Katsumata H."/>
            <person name="Ando Y."/>
            <person name="Ohji S."/>
            <person name="Hamada M."/>
            <person name="Tamura T."/>
            <person name="Yamazoe A."/>
            <person name="Yamazaki S."/>
            <person name="Fujita N."/>
        </authorList>
    </citation>
    <scope>NUCLEOTIDE SEQUENCE [LARGE SCALE GENOMIC DNA]</scope>
    <source>
        <strain evidence="2 3">NBRC 100340</strain>
    </source>
</reference>
<dbReference type="STRING" id="1184609.KILIM_097_00030"/>
<feature type="region of interest" description="Disordered" evidence="1">
    <location>
        <begin position="302"/>
        <end position="344"/>
    </location>
</feature>
<dbReference type="SUPFAM" id="SSF52540">
    <property type="entry name" value="P-loop containing nucleoside triphosphate hydrolases"/>
    <property type="match status" value="1"/>
</dbReference>
<accession>K6XGT4</accession>
<dbReference type="eggNOG" id="COG0455">
    <property type="taxonomic scope" value="Bacteria"/>
</dbReference>
<dbReference type="PANTHER" id="PTHR43384">
    <property type="entry name" value="SEPTUM SITE-DETERMINING PROTEIN MIND HOMOLOG, CHLOROPLASTIC-RELATED"/>
    <property type="match status" value="1"/>
</dbReference>
<dbReference type="AlphaFoldDB" id="K6XGT4"/>
<organism evidence="2 3">
    <name type="scientific">Kineosphaera limosa NBRC 100340</name>
    <dbReference type="NCBI Taxonomy" id="1184609"/>
    <lineage>
        <taxon>Bacteria</taxon>
        <taxon>Bacillati</taxon>
        <taxon>Actinomycetota</taxon>
        <taxon>Actinomycetes</taxon>
        <taxon>Micrococcales</taxon>
        <taxon>Dermatophilaceae</taxon>
        <taxon>Kineosphaera</taxon>
    </lineage>
</organism>
<dbReference type="EMBL" id="BAHD01000097">
    <property type="protein sequence ID" value="GAB98054.1"/>
    <property type="molecule type" value="Genomic_DNA"/>
</dbReference>
<dbReference type="GO" id="GO:0051782">
    <property type="term" value="P:negative regulation of cell division"/>
    <property type="evidence" value="ECO:0007669"/>
    <property type="project" value="TreeGrafter"/>
</dbReference>
<dbReference type="GO" id="GO:0005524">
    <property type="term" value="F:ATP binding"/>
    <property type="evidence" value="ECO:0007669"/>
    <property type="project" value="TreeGrafter"/>
</dbReference>
<dbReference type="GO" id="GO:0009898">
    <property type="term" value="C:cytoplasmic side of plasma membrane"/>
    <property type="evidence" value="ECO:0007669"/>
    <property type="project" value="TreeGrafter"/>
</dbReference>
<sequence>MAYSATGGLWNPGPSEKEQRHRDREDQIATQLRGKHVTAFFCLKGGVSKTSTTAATSVALADLRPDPVFAIDANPDAGDLAERLVGRQLAGITSLSRNVDRISSLEDLSQFTVTAGRLTVLPGEPNPVLGDSLSSADFEQILGVVQRYYSYVQVDCGTGVTHPLMHGILKYATTVVVPAAWSVTGARRAAETIDWLENNGFEHLARTSICVLTAKDIVSRSVDKQAVLEHLGKAADLVVVPADPHMADGGTFDWDLLRPHTREAFLDIGEAITRRFDRPAQEIAEAEPVLGGALADKALRTPPVIPSAAGSQDAYARAERARRSTDRPADDRHTDDAAKAPQNA</sequence>
<keyword evidence="3" id="KW-1185">Reference proteome</keyword>
<dbReference type="InterPro" id="IPR050625">
    <property type="entry name" value="ParA/MinD_ATPase"/>
</dbReference>
<feature type="compositionally biased region" description="Basic and acidic residues" evidence="1">
    <location>
        <begin position="15"/>
        <end position="25"/>
    </location>
</feature>
<proteinExistence type="predicted"/>
<evidence type="ECO:0000313" key="3">
    <source>
        <dbReference type="Proteomes" id="UP000008366"/>
    </source>
</evidence>
<evidence type="ECO:0000313" key="2">
    <source>
        <dbReference type="EMBL" id="GAB98054.1"/>
    </source>
</evidence>
<feature type="region of interest" description="Disordered" evidence="1">
    <location>
        <begin position="1"/>
        <end position="25"/>
    </location>
</feature>
<dbReference type="PANTHER" id="PTHR43384:SF14">
    <property type="entry name" value="ESX-1 SECRETION-ASSOCIATED PROTEIN ESPI"/>
    <property type="match status" value="1"/>
</dbReference>
<name>K6XGT4_9MICO</name>
<feature type="compositionally biased region" description="Basic and acidic residues" evidence="1">
    <location>
        <begin position="316"/>
        <end position="338"/>
    </location>
</feature>
<dbReference type="Gene3D" id="3.40.50.300">
    <property type="entry name" value="P-loop containing nucleotide triphosphate hydrolases"/>
    <property type="match status" value="1"/>
</dbReference>
<dbReference type="InterPro" id="IPR027417">
    <property type="entry name" value="P-loop_NTPase"/>
</dbReference>
<gene>
    <name evidence="2" type="ORF">KILIM_097_00030</name>
</gene>
<dbReference type="Proteomes" id="UP000008366">
    <property type="component" value="Unassembled WGS sequence"/>
</dbReference>
<evidence type="ECO:0000256" key="1">
    <source>
        <dbReference type="SAM" id="MobiDB-lite"/>
    </source>
</evidence>